<protein>
    <recommendedName>
        <fullName evidence="4">Secreted protein</fullName>
    </recommendedName>
</protein>
<proteinExistence type="predicted"/>
<reference evidence="2" key="2">
    <citation type="submission" date="2022-10" db="EMBL/GenBank/DDBJ databases">
        <authorList>
            <consortium name="ENA_rothamsted_submissions"/>
            <consortium name="culmorum"/>
            <person name="King R."/>
        </authorList>
    </citation>
    <scope>NUCLEOTIDE SEQUENCE</scope>
</reference>
<reference evidence="2" key="1">
    <citation type="submission" date="2022-01" db="EMBL/GenBank/DDBJ databases">
        <authorList>
            <person name="King R."/>
        </authorList>
    </citation>
    <scope>NUCLEOTIDE SEQUENCE</scope>
</reference>
<sequence length="233" mass="26747">MKLMIFFAFAYAAVALAINTKEQSLTDWYEEVDKKIIKSVKSGPFFEHVRGFNDWCVKQTFLNMNRDGNKKLKFPEAMIIIFDALISCKKEKSLDIWSLMVGELANHYKTSLDDPSHVECFKLELQKVEPTSYLLHGLESNSMTNDIETCKTIVDDDGYSRHIDILEQEFGKISDLTCQEFDGAEAKKLLLSIIVLGFEKRINYVNYVKKSIAADLQYRIGSAAKCIKKRMNQ</sequence>
<evidence type="ECO:0000313" key="3">
    <source>
        <dbReference type="Proteomes" id="UP001153620"/>
    </source>
</evidence>
<keyword evidence="3" id="KW-1185">Reference proteome</keyword>
<evidence type="ECO:0000313" key="2">
    <source>
        <dbReference type="EMBL" id="CAG9810864.1"/>
    </source>
</evidence>
<feature type="signal peptide" evidence="1">
    <location>
        <begin position="1"/>
        <end position="17"/>
    </location>
</feature>
<name>A0A9N9S9Q5_9DIPT</name>
<evidence type="ECO:0008006" key="4">
    <source>
        <dbReference type="Google" id="ProtNLM"/>
    </source>
</evidence>
<feature type="chain" id="PRO_5040320877" description="Secreted protein" evidence="1">
    <location>
        <begin position="18"/>
        <end position="233"/>
    </location>
</feature>
<dbReference type="Proteomes" id="UP001153620">
    <property type="component" value="Chromosome 4"/>
</dbReference>
<keyword evidence="1" id="KW-0732">Signal</keyword>
<gene>
    <name evidence="2" type="ORF">CHIRRI_LOCUS13676</name>
</gene>
<evidence type="ECO:0000256" key="1">
    <source>
        <dbReference type="SAM" id="SignalP"/>
    </source>
</evidence>
<accession>A0A9N9S9Q5</accession>
<dbReference type="AlphaFoldDB" id="A0A9N9S9Q5"/>
<dbReference type="EMBL" id="OU895880">
    <property type="protein sequence ID" value="CAG9810864.1"/>
    <property type="molecule type" value="Genomic_DNA"/>
</dbReference>
<organism evidence="2 3">
    <name type="scientific">Chironomus riparius</name>
    <dbReference type="NCBI Taxonomy" id="315576"/>
    <lineage>
        <taxon>Eukaryota</taxon>
        <taxon>Metazoa</taxon>
        <taxon>Ecdysozoa</taxon>
        <taxon>Arthropoda</taxon>
        <taxon>Hexapoda</taxon>
        <taxon>Insecta</taxon>
        <taxon>Pterygota</taxon>
        <taxon>Neoptera</taxon>
        <taxon>Endopterygota</taxon>
        <taxon>Diptera</taxon>
        <taxon>Nematocera</taxon>
        <taxon>Chironomoidea</taxon>
        <taxon>Chironomidae</taxon>
        <taxon>Chironominae</taxon>
        <taxon>Chironomus</taxon>
    </lineage>
</organism>